<keyword evidence="2" id="KW-1185">Reference proteome</keyword>
<dbReference type="HOGENOM" id="CLU_1428239_0_0_1"/>
<protein>
    <submittedName>
        <fullName evidence="1">Uncharacterized protein</fullName>
    </submittedName>
</protein>
<gene>
    <name evidence="1" type="ORF">K443DRAFT_93800</name>
</gene>
<evidence type="ECO:0000313" key="2">
    <source>
        <dbReference type="Proteomes" id="UP000054477"/>
    </source>
</evidence>
<dbReference type="EMBL" id="KN838573">
    <property type="protein sequence ID" value="KIK04061.1"/>
    <property type="molecule type" value="Genomic_DNA"/>
</dbReference>
<accession>A0A0C9XGM8</accession>
<organism evidence="1 2">
    <name type="scientific">Laccaria amethystina LaAM-08-1</name>
    <dbReference type="NCBI Taxonomy" id="1095629"/>
    <lineage>
        <taxon>Eukaryota</taxon>
        <taxon>Fungi</taxon>
        <taxon>Dikarya</taxon>
        <taxon>Basidiomycota</taxon>
        <taxon>Agaricomycotina</taxon>
        <taxon>Agaricomycetes</taxon>
        <taxon>Agaricomycetidae</taxon>
        <taxon>Agaricales</taxon>
        <taxon>Agaricineae</taxon>
        <taxon>Hydnangiaceae</taxon>
        <taxon>Laccaria</taxon>
    </lineage>
</organism>
<dbReference type="AlphaFoldDB" id="A0A0C9XGM8"/>
<evidence type="ECO:0000313" key="1">
    <source>
        <dbReference type="EMBL" id="KIK04061.1"/>
    </source>
</evidence>
<name>A0A0C9XGM8_9AGAR</name>
<proteinExistence type="predicted"/>
<dbReference type="STRING" id="1095629.A0A0C9XGM8"/>
<dbReference type="Proteomes" id="UP000054477">
    <property type="component" value="Unassembled WGS sequence"/>
</dbReference>
<reference evidence="2" key="2">
    <citation type="submission" date="2015-01" db="EMBL/GenBank/DDBJ databases">
        <title>Evolutionary Origins and Diversification of the Mycorrhizal Mutualists.</title>
        <authorList>
            <consortium name="DOE Joint Genome Institute"/>
            <consortium name="Mycorrhizal Genomics Consortium"/>
            <person name="Kohler A."/>
            <person name="Kuo A."/>
            <person name="Nagy L.G."/>
            <person name="Floudas D."/>
            <person name="Copeland A."/>
            <person name="Barry K.W."/>
            <person name="Cichocki N."/>
            <person name="Veneault-Fourrey C."/>
            <person name="LaButti K."/>
            <person name="Lindquist E.A."/>
            <person name="Lipzen A."/>
            <person name="Lundell T."/>
            <person name="Morin E."/>
            <person name="Murat C."/>
            <person name="Riley R."/>
            <person name="Ohm R."/>
            <person name="Sun H."/>
            <person name="Tunlid A."/>
            <person name="Henrissat B."/>
            <person name="Grigoriev I.V."/>
            <person name="Hibbett D.S."/>
            <person name="Martin F."/>
        </authorList>
    </citation>
    <scope>NUCLEOTIDE SEQUENCE [LARGE SCALE GENOMIC DNA]</scope>
    <source>
        <strain evidence="2">LaAM-08-1</strain>
    </source>
</reference>
<sequence length="162" mass="18824">MDAPKTPMPCIEEIPASPSWDPLSGMPNHTNDIDSAYYWLADERFQGRRICLKIAESNVPIEYMMYKDRTLEFVKPQGNTAVVRFNLREKKNIPMQYLEPVAPDMERTLVTVISGDRMGKIFRVLTYSAHECKLRDISIHPIRKKDDFMIETQNLVQVYPSK</sequence>
<reference evidence="1 2" key="1">
    <citation type="submission" date="2014-04" db="EMBL/GenBank/DDBJ databases">
        <authorList>
            <consortium name="DOE Joint Genome Institute"/>
            <person name="Kuo A."/>
            <person name="Kohler A."/>
            <person name="Nagy L.G."/>
            <person name="Floudas D."/>
            <person name="Copeland A."/>
            <person name="Barry K.W."/>
            <person name="Cichocki N."/>
            <person name="Veneault-Fourrey C."/>
            <person name="LaButti K."/>
            <person name="Lindquist E.A."/>
            <person name="Lipzen A."/>
            <person name="Lundell T."/>
            <person name="Morin E."/>
            <person name="Murat C."/>
            <person name="Sun H."/>
            <person name="Tunlid A."/>
            <person name="Henrissat B."/>
            <person name="Grigoriev I.V."/>
            <person name="Hibbett D.S."/>
            <person name="Martin F."/>
            <person name="Nordberg H.P."/>
            <person name="Cantor M.N."/>
            <person name="Hua S.X."/>
        </authorList>
    </citation>
    <scope>NUCLEOTIDE SEQUENCE [LARGE SCALE GENOMIC DNA]</scope>
    <source>
        <strain evidence="1 2">LaAM-08-1</strain>
    </source>
</reference>